<dbReference type="PROSITE" id="PS50801">
    <property type="entry name" value="STAS"/>
    <property type="match status" value="1"/>
</dbReference>
<dbReference type="CDD" id="cd07042">
    <property type="entry name" value="STAS_SulP_like_sulfate_transporter"/>
    <property type="match status" value="1"/>
</dbReference>
<dbReference type="PANTHER" id="PTHR43310">
    <property type="entry name" value="SULFATE TRANSPORTER YBAR-RELATED"/>
    <property type="match status" value="1"/>
</dbReference>
<feature type="transmembrane region" description="Helical" evidence="5">
    <location>
        <begin position="86"/>
        <end position="103"/>
    </location>
</feature>
<dbReference type="Proteomes" id="UP000532373">
    <property type="component" value="Unassembled WGS sequence"/>
</dbReference>
<evidence type="ECO:0000256" key="3">
    <source>
        <dbReference type="ARBA" id="ARBA00022989"/>
    </source>
</evidence>
<keyword evidence="4 5" id="KW-0472">Membrane</keyword>
<dbReference type="PANTHER" id="PTHR43310:SF1">
    <property type="entry name" value="SULFATE TRANSPORTER YBAR-RELATED"/>
    <property type="match status" value="1"/>
</dbReference>
<feature type="transmembrane region" description="Helical" evidence="5">
    <location>
        <begin position="172"/>
        <end position="193"/>
    </location>
</feature>
<dbReference type="InterPro" id="IPR011547">
    <property type="entry name" value="SLC26A/SulP_dom"/>
</dbReference>
<dbReference type="InterPro" id="IPR036513">
    <property type="entry name" value="STAS_dom_sf"/>
</dbReference>
<keyword evidence="3 5" id="KW-1133">Transmembrane helix</keyword>
<feature type="transmembrane region" description="Helical" evidence="5">
    <location>
        <begin position="261"/>
        <end position="283"/>
    </location>
</feature>
<dbReference type="InterPro" id="IPR002645">
    <property type="entry name" value="STAS_dom"/>
</dbReference>
<evidence type="ECO:0000313" key="8">
    <source>
        <dbReference type="Proteomes" id="UP000532373"/>
    </source>
</evidence>
<organism evidence="7 8">
    <name type="scientific">Aminobacter carboxidus</name>
    <dbReference type="NCBI Taxonomy" id="376165"/>
    <lineage>
        <taxon>Bacteria</taxon>
        <taxon>Pseudomonadati</taxon>
        <taxon>Pseudomonadota</taxon>
        <taxon>Alphaproteobacteria</taxon>
        <taxon>Hyphomicrobiales</taxon>
        <taxon>Phyllobacteriaceae</taxon>
        <taxon>Aminobacter</taxon>
    </lineage>
</organism>
<proteinExistence type="predicted"/>
<feature type="transmembrane region" description="Helical" evidence="5">
    <location>
        <begin position="320"/>
        <end position="338"/>
    </location>
</feature>
<feature type="transmembrane region" description="Helical" evidence="5">
    <location>
        <begin position="220"/>
        <end position="241"/>
    </location>
</feature>
<feature type="transmembrane region" description="Helical" evidence="5">
    <location>
        <begin position="350"/>
        <end position="380"/>
    </location>
</feature>
<sequence>MTLVHLRSEWAPNVTRELLSGTVVALALIPEAIAFSIIAGVDPKVGLYASFCIAVVTAFAGGRPAMISAATGAMALVMVTLVREHGLGYLFAATILTGVFQLIASVLKLGNLMRFVSRSVVTGFVNALAILIFLAQMPELLGQGPNVYLMTAGGLAIIYGFPYLTKAVPSPLVTIVLLTAVSMYFGFGIRTVGDMGALPSELPWFALPQVPFTLETLQIILPYALTLAMVGLLESLMTAAIIDEMTDTTSDKNRECAGQGLANITAGFFGGMAGCAMIGQSVINVSSGGRGRLSTLWAGAFLLFLIVVLGPYVAQIPMAALVAVMIMVSINTFQWRSLQALLTHPKSSSFVMLGTVIVVVATHDLAKGVLFGVILSGLFFAHKVTQFFGVASTRDDTNAVRTYYVTGQIFFATAEAFHSAFDFREEDLKGVVIDLHASHFWDITSISALDRVVLKFRHHDIPVEIIGMNEATATMVERLATHDKEGAALAAGSGH</sequence>
<feature type="transmembrane region" description="Helical" evidence="5">
    <location>
        <begin position="18"/>
        <end position="38"/>
    </location>
</feature>
<evidence type="ECO:0000313" key="7">
    <source>
        <dbReference type="EMBL" id="MBB6470104.1"/>
    </source>
</evidence>
<dbReference type="EMBL" id="JACHGI010000022">
    <property type="protein sequence ID" value="MBB6470104.1"/>
    <property type="molecule type" value="Genomic_DNA"/>
</dbReference>
<feature type="transmembrane region" description="Helical" evidence="5">
    <location>
        <begin position="115"/>
        <end position="135"/>
    </location>
</feature>
<evidence type="ECO:0000256" key="5">
    <source>
        <dbReference type="SAM" id="Phobius"/>
    </source>
</evidence>
<dbReference type="Gene3D" id="3.30.750.24">
    <property type="entry name" value="STAS domain"/>
    <property type="match status" value="1"/>
</dbReference>
<dbReference type="GO" id="GO:0016020">
    <property type="term" value="C:membrane"/>
    <property type="evidence" value="ECO:0007669"/>
    <property type="project" value="UniProtKB-SubCell"/>
</dbReference>
<name>A0A8E1WLS7_9HYPH</name>
<protein>
    <submittedName>
        <fullName evidence="7">SulP family sulfate permease</fullName>
    </submittedName>
</protein>
<feature type="transmembrane region" description="Helical" evidence="5">
    <location>
        <begin position="45"/>
        <end position="66"/>
    </location>
</feature>
<dbReference type="Pfam" id="PF01740">
    <property type="entry name" value="STAS"/>
    <property type="match status" value="1"/>
</dbReference>
<feature type="transmembrane region" description="Helical" evidence="5">
    <location>
        <begin position="147"/>
        <end position="165"/>
    </location>
</feature>
<evidence type="ECO:0000259" key="6">
    <source>
        <dbReference type="PROSITE" id="PS50801"/>
    </source>
</evidence>
<comment type="caution">
    <text evidence="7">The sequence shown here is derived from an EMBL/GenBank/DDBJ whole genome shotgun (WGS) entry which is preliminary data.</text>
</comment>
<dbReference type="RefSeq" id="WP_184774028.1">
    <property type="nucleotide sequence ID" value="NZ_JACHGI010000022.1"/>
</dbReference>
<evidence type="ECO:0000256" key="1">
    <source>
        <dbReference type="ARBA" id="ARBA00004141"/>
    </source>
</evidence>
<accession>A0A8E1WLS7</accession>
<evidence type="ECO:0000256" key="4">
    <source>
        <dbReference type="ARBA" id="ARBA00023136"/>
    </source>
</evidence>
<dbReference type="AlphaFoldDB" id="A0A8E1WLS7"/>
<dbReference type="Pfam" id="PF00916">
    <property type="entry name" value="Sulfate_transp"/>
    <property type="match status" value="2"/>
</dbReference>
<dbReference type="InterPro" id="IPR052706">
    <property type="entry name" value="Membrane-Transporter-like"/>
</dbReference>
<comment type="subcellular location">
    <subcellularLocation>
        <location evidence="1">Membrane</location>
        <topology evidence="1">Multi-pass membrane protein</topology>
    </subcellularLocation>
</comment>
<gene>
    <name evidence="7" type="ORF">HNQ96_005998</name>
</gene>
<reference evidence="7 8" key="1">
    <citation type="submission" date="2020-08" db="EMBL/GenBank/DDBJ databases">
        <title>Genomic Encyclopedia of Type Strains, Phase IV (KMG-IV): sequencing the most valuable type-strain genomes for metagenomic binning, comparative biology and taxonomic classification.</title>
        <authorList>
            <person name="Goeker M."/>
        </authorList>
    </citation>
    <scope>NUCLEOTIDE SEQUENCE [LARGE SCALE GENOMIC DNA]</scope>
    <source>
        <strain evidence="7 8">DSM 17454</strain>
    </source>
</reference>
<feature type="transmembrane region" description="Helical" evidence="5">
    <location>
        <begin position="295"/>
        <end position="313"/>
    </location>
</feature>
<evidence type="ECO:0000256" key="2">
    <source>
        <dbReference type="ARBA" id="ARBA00022692"/>
    </source>
</evidence>
<keyword evidence="2 5" id="KW-0812">Transmembrane</keyword>
<dbReference type="SUPFAM" id="SSF52091">
    <property type="entry name" value="SpoIIaa-like"/>
    <property type="match status" value="1"/>
</dbReference>
<feature type="domain" description="STAS" evidence="6">
    <location>
        <begin position="390"/>
        <end position="495"/>
    </location>
</feature>